<dbReference type="Proteomes" id="UP000245629">
    <property type="component" value="Chromosome 1"/>
</dbReference>
<protein>
    <submittedName>
        <fullName evidence="2">Type I-E CRISPR-associated protein Cas5/CasD</fullName>
    </submittedName>
</protein>
<dbReference type="InterPro" id="IPR010147">
    <property type="entry name" value="CRISPR-assoc_prot_CasD"/>
</dbReference>
<dbReference type="GO" id="GO:0051607">
    <property type="term" value="P:defense response to virus"/>
    <property type="evidence" value="ECO:0007669"/>
    <property type="project" value="UniProtKB-KW"/>
</dbReference>
<dbReference type="InterPro" id="IPR021124">
    <property type="entry name" value="CRISPR-assoc_prot_Cas5"/>
</dbReference>
<dbReference type="NCBIfam" id="TIGR01868">
    <property type="entry name" value="casD_Cas5e"/>
    <property type="match status" value="1"/>
</dbReference>
<dbReference type="GO" id="GO:0003723">
    <property type="term" value="F:RNA binding"/>
    <property type="evidence" value="ECO:0007669"/>
    <property type="project" value="InterPro"/>
</dbReference>
<accession>A0A2S2CLH0</accession>
<name>A0A2S2CLH0_9PROT</name>
<dbReference type="EMBL" id="CP029352">
    <property type="protein sequence ID" value="AWK85353.1"/>
    <property type="molecule type" value="Genomic_DNA"/>
</dbReference>
<evidence type="ECO:0000313" key="3">
    <source>
        <dbReference type="Proteomes" id="UP000245629"/>
    </source>
</evidence>
<proteinExistence type="predicted"/>
<dbReference type="KEGG" id="azz:DEW08_03430"/>
<reference evidence="3" key="1">
    <citation type="submission" date="2018-05" db="EMBL/GenBank/DDBJ databases">
        <title>Azospirillum thermophila sp. nov., a novel isolated from hot spring.</title>
        <authorList>
            <person name="Zhao Z."/>
        </authorList>
    </citation>
    <scope>NUCLEOTIDE SEQUENCE [LARGE SCALE GENOMIC DNA]</scope>
    <source>
        <strain evidence="3">CFH 70021</strain>
    </source>
</reference>
<organism evidence="2 3">
    <name type="scientific">Azospirillum thermophilum</name>
    <dbReference type="NCBI Taxonomy" id="2202148"/>
    <lineage>
        <taxon>Bacteria</taxon>
        <taxon>Pseudomonadati</taxon>
        <taxon>Pseudomonadota</taxon>
        <taxon>Alphaproteobacteria</taxon>
        <taxon>Rhodospirillales</taxon>
        <taxon>Azospirillaceae</taxon>
        <taxon>Azospirillum</taxon>
    </lineage>
</organism>
<dbReference type="Pfam" id="PF09704">
    <property type="entry name" value="Cas_Cas5d"/>
    <property type="match status" value="1"/>
</dbReference>
<evidence type="ECO:0000256" key="1">
    <source>
        <dbReference type="ARBA" id="ARBA00023118"/>
    </source>
</evidence>
<dbReference type="OrthoDB" id="5704083at2"/>
<dbReference type="AlphaFoldDB" id="A0A2S2CLH0"/>
<gene>
    <name evidence="2" type="primary">cas5e</name>
    <name evidence="2" type="ORF">DEW08_03430</name>
</gene>
<dbReference type="GO" id="GO:0043571">
    <property type="term" value="P:maintenance of CRISPR repeat elements"/>
    <property type="evidence" value="ECO:0007669"/>
    <property type="project" value="InterPro"/>
</dbReference>
<keyword evidence="1" id="KW-0051">Antiviral defense</keyword>
<dbReference type="NCBIfam" id="TIGR02593">
    <property type="entry name" value="CRISPR_cas5"/>
    <property type="match status" value="1"/>
</dbReference>
<dbReference type="Gene3D" id="3.30.70.2660">
    <property type="match status" value="1"/>
</dbReference>
<evidence type="ECO:0000313" key="2">
    <source>
        <dbReference type="EMBL" id="AWK85353.1"/>
    </source>
</evidence>
<sequence length="252" mass="27236">MSADATGTGHRWLILRLEAPLLAFGGVAIDAVGVTRDFPAVSMLTGLFANALGWDRTEVEAHQALQDRLVYGARRDRANPLGLLTDSQNAQLEARERGWTTWGRPEERGGGGQGIHRRRRDYHADACIQLVVRLDPADGTPDLDALAAALERPARPLFIGRKPCLPTHPIWAPGMEVTAPTVHAALSLLAPADDADDPPWSALWPADEGPKTGRNVHRVTALADRRNWRTGLHGGTRMVVEGCIGVSPETAP</sequence>
<dbReference type="CDD" id="cd09645">
    <property type="entry name" value="Cas5_I-E"/>
    <property type="match status" value="1"/>
</dbReference>
<dbReference type="InterPro" id="IPR013422">
    <property type="entry name" value="CRISPR-assoc_prot_Cas5_N"/>
</dbReference>
<keyword evidence="3" id="KW-1185">Reference proteome</keyword>
<dbReference type="RefSeq" id="WP_109324496.1">
    <property type="nucleotide sequence ID" value="NZ_CP029352.1"/>
</dbReference>